<dbReference type="InterPro" id="IPR011761">
    <property type="entry name" value="ATP-grasp"/>
</dbReference>
<dbReference type="PANTHER" id="PTHR48095">
    <property type="entry name" value="PYRUVATE CARBOXYLASE SUBUNIT A"/>
    <property type="match status" value="1"/>
</dbReference>
<evidence type="ECO:0000256" key="2">
    <source>
        <dbReference type="ARBA" id="ARBA00004956"/>
    </source>
</evidence>
<dbReference type="Pfam" id="PF02786">
    <property type="entry name" value="CPSase_L_D2"/>
    <property type="match status" value="1"/>
</dbReference>
<keyword evidence="17" id="KW-1185">Reference proteome</keyword>
<evidence type="ECO:0000256" key="3">
    <source>
        <dbReference type="ARBA" id="ARBA00011750"/>
    </source>
</evidence>
<dbReference type="STRING" id="887929.HMP0721_1671"/>
<name>E6MHW6_9FIRM</name>
<comment type="subunit">
    <text evidence="3 13">Acetyl-CoA carboxylase is a heterohexamer of biotin carboxyl carrier protein, biotin carboxylase and the two subunits of carboxyl transferase in a 2:2 complex.</text>
</comment>
<dbReference type="Pfam" id="PF02785">
    <property type="entry name" value="Biotin_carb_C"/>
    <property type="match status" value="1"/>
</dbReference>
<protein>
    <recommendedName>
        <fullName evidence="4 13">Biotin carboxylase</fullName>
        <ecNumber evidence="4 13">6.3.4.14</ecNumber>
    </recommendedName>
    <alternativeName>
        <fullName evidence="13">Acetyl-coenzyme A carboxylase biotin carboxylase subunit A</fullName>
    </alternativeName>
</protein>
<keyword evidence="9" id="KW-0460">Magnesium</keyword>
<evidence type="ECO:0000256" key="6">
    <source>
        <dbReference type="ARBA" id="ARBA00022723"/>
    </source>
</evidence>
<dbReference type="NCBIfam" id="TIGR00514">
    <property type="entry name" value="accC"/>
    <property type="match status" value="1"/>
</dbReference>
<feature type="domain" description="Biotin carboxylation" evidence="15">
    <location>
        <begin position="1"/>
        <end position="445"/>
    </location>
</feature>
<dbReference type="NCBIfam" id="NF006367">
    <property type="entry name" value="PRK08591.1"/>
    <property type="match status" value="1"/>
</dbReference>
<comment type="catalytic activity">
    <reaction evidence="11 13">
        <text>N(6)-biotinyl-L-lysyl-[protein] + hydrogencarbonate + ATP = N(6)-carboxybiotinyl-L-lysyl-[protein] + ADP + phosphate + H(+)</text>
        <dbReference type="Rhea" id="RHEA:13501"/>
        <dbReference type="Rhea" id="RHEA-COMP:10505"/>
        <dbReference type="Rhea" id="RHEA-COMP:10506"/>
        <dbReference type="ChEBI" id="CHEBI:15378"/>
        <dbReference type="ChEBI" id="CHEBI:17544"/>
        <dbReference type="ChEBI" id="CHEBI:30616"/>
        <dbReference type="ChEBI" id="CHEBI:43474"/>
        <dbReference type="ChEBI" id="CHEBI:83144"/>
        <dbReference type="ChEBI" id="CHEBI:83145"/>
        <dbReference type="ChEBI" id="CHEBI:456216"/>
        <dbReference type="EC" id="6.3.4.14"/>
    </reaction>
</comment>
<dbReference type="InterPro" id="IPR051602">
    <property type="entry name" value="ACC_Biotin_Carboxylase"/>
</dbReference>
<keyword evidence="5 13" id="KW-0436">Ligase</keyword>
<evidence type="ECO:0000256" key="1">
    <source>
        <dbReference type="ARBA" id="ARBA00003761"/>
    </source>
</evidence>
<dbReference type="OrthoDB" id="9807469at2"/>
<keyword evidence="8 12" id="KW-0067">ATP-binding</keyword>
<keyword evidence="13" id="KW-0444">Lipid biosynthesis</keyword>
<evidence type="ECO:0000256" key="8">
    <source>
        <dbReference type="ARBA" id="ARBA00022840"/>
    </source>
</evidence>
<dbReference type="eggNOG" id="COG0439">
    <property type="taxonomic scope" value="Bacteria"/>
</dbReference>
<dbReference type="GO" id="GO:0046872">
    <property type="term" value="F:metal ion binding"/>
    <property type="evidence" value="ECO:0007669"/>
    <property type="project" value="UniProtKB-KW"/>
</dbReference>
<dbReference type="FunFam" id="3.40.50.20:FF:000010">
    <property type="entry name" value="Propionyl-CoA carboxylase subunit alpha"/>
    <property type="match status" value="1"/>
</dbReference>
<dbReference type="EC" id="6.3.4.14" evidence="4 13"/>
<dbReference type="SUPFAM" id="SSF56059">
    <property type="entry name" value="Glutathione synthetase ATP-binding domain-like"/>
    <property type="match status" value="1"/>
</dbReference>
<dbReference type="Proteomes" id="UP000004754">
    <property type="component" value="Unassembled WGS sequence"/>
</dbReference>
<evidence type="ECO:0000256" key="7">
    <source>
        <dbReference type="ARBA" id="ARBA00022741"/>
    </source>
</evidence>
<evidence type="ECO:0000259" key="15">
    <source>
        <dbReference type="PROSITE" id="PS50979"/>
    </source>
</evidence>
<feature type="domain" description="ATP-grasp" evidence="14">
    <location>
        <begin position="120"/>
        <end position="316"/>
    </location>
</feature>
<dbReference type="PROSITE" id="PS00866">
    <property type="entry name" value="CPSASE_1"/>
    <property type="match status" value="1"/>
</dbReference>
<dbReference type="GO" id="GO:0004075">
    <property type="term" value="F:biotin carboxylase activity"/>
    <property type="evidence" value="ECO:0007669"/>
    <property type="project" value="UniProtKB-EC"/>
</dbReference>
<dbReference type="GO" id="GO:2001295">
    <property type="term" value="P:malonyl-CoA biosynthetic process"/>
    <property type="evidence" value="ECO:0007669"/>
    <property type="project" value="UniProtKB-UniPathway"/>
</dbReference>
<comment type="caution">
    <text evidence="16">The sequence shown here is derived from an EMBL/GenBank/DDBJ whole genome shotgun (WGS) entry which is preliminary data.</text>
</comment>
<reference evidence="16 17" key="1">
    <citation type="submission" date="2010-12" db="EMBL/GenBank/DDBJ databases">
        <authorList>
            <person name="Muzny D."/>
            <person name="Qin X."/>
            <person name="Deng J."/>
            <person name="Jiang H."/>
            <person name="Liu Y."/>
            <person name="Qu J."/>
            <person name="Song X.-Z."/>
            <person name="Zhang L."/>
            <person name="Thornton R."/>
            <person name="Coyle M."/>
            <person name="Francisco L."/>
            <person name="Jackson L."/>
            <person name="Javaid M."/>
            <person name="Korchina V."/>
            <person name="Kovar C."/>
            <person name="Mata R."/>
            <person name="Mathew T."/>
            <person name="Ngo R."/>
            <person name="Nguyen L."/>
            <person name="Nguyen N."/>
            <person name="Okwuonu G."/>
            <person name="Ongeri F."/>
            <person name="Pham C."/>
            <person name="Simmons D."/>
            <person name="Wilczek-Boney K."/>
            <person name="Hale W."/>
            <person name="Jakkamsetti A."/>
            <person name="Pham P."/>
            <person name="Ruth R."/>
            <person name="San Lucas F."/>
            <person name="Warren J."/>
            <person name="Zhang J."/>
            <person name="Zhao Z."/>
            <person name="Zhou C."/>
            <person name="Zhu D."/>
            <person name="Lee S."/>
            <person name="Bess C."/>
            <person name="Blankenburg K."/>
            <person name="Forbes L."/>
            <person name="Fu Q."/>
            <person name="Gubbala S."/>
            <person name="Hirani K."/>
            <person name="Jayaseelan J.C."/>
            <person name="Lara F."/>
            <person name="Munidasa M."/>
            <person name="Palculict T."/>
            <person name="Patil S."/>
            <person name="Pu L.-L."/>
            <person name="Saada N."/>
            <person name="Tang L."/>
            <person name="Weissenberger G."/>
            <person name="Zhu Y."/>
            <person name="Hemphill L."/>
            <person name="Shang Y."/>
            <person name="Youmans B."/>
            <person name="Ayvaz T."/>
            <person name="Ross M."/>
            <person name="Santibanez J."/>
            <person name="Aqrawi P."/>
            <person name="Gross S."/>
            <person name="Joshi V."/>
            <person name="Fowler G."/>
            <person name="Nazareth L."/>
            <person name="Reid J."/>
            <person name="Worley K."/>
            <person name="Petrosino J."/>
            <person name="Highlander S."/>
            <person name="Gibbs R."/>
        </authorList>
    </citation>
    <scope>NUCLEOTIDE SEQUENCE [LARGE SCALE GENOMIC DNA]</scope>
    <source>
        <strain evidence="16 17">ATCC 23263</strain>
    </source>
</reference>
<dbReference type="InterPro" id="IPR005481">
    <property type="entry name" value="BC-like_N"/>
</dbReference>
<keyword evidence="7 12" id="KW-0547">Nucleotide-binding</keyword>
<gene>
    <name evidence="16" type="primary">accC</name>
    <name evidence="16" type="ORF">HMP0721_1671</name>
</gene>
<dbReference type="PROSITE" id="PS00867">
    <property type="entry name" value="CPSASE_2"/>
    <property type="match status" value="1"/>
</dbReference>
<dbReference type="Pfam" id="PF00289">
    <property type="entry name" value="Biotin_carb_N"/>
    <property type="match status" value="1"/>
</dbReference>
<dbReference type="PROSITE" id="PS50979">
    <property type="entry name" value="BC"/>
    <property type="match status" value="1"/>
</dbReference>
<keyword evidence="6" id="KW-0479">Metal-binding</keyword>
<dbReference type="GO" id="GO:0005524">
    <property type="term" value="F:ATP binding"/>
    <property type="evidence" value="ECO:0007669"/>
    <property type="project" value="UniProtKB-UniRule"/>
</dbReference>
<evidence type="ECO:0000259" key="14">
    <source>
        <dbReference type="PROSITE" id="PS50975"/>
    </source>
</evidence>
<dbReference type="InterPro" id="IPR005479">
    <property type="entry name" value="CPAse_ATP-bd"/>
</dbReference>
<dbReference type="AlphaFoldDB" id="E6MHW6"/>
<dbReference type="InterPro" id="IPR004549">
    <property type="entry name" value="Acetyl_CoA_COase_biotin_COase"/>
</dbReference>
<evidence type="ECO:0000256" key="13">
    <source>
        <dbReference type="RuleBase" id="RU365063"/>
    </source>
</evidence>
<comment type="function">
    <text evidence="1 13">This protein is a component of the acetyl coenzyme A carboxylase complex; first, biotin carboxylase catalyzes the carboxylation of the carrier protein and then the transcarboxylase transfers the carboxyl group to form malonyl-CoA.</text>
</comment>
<keyword evidence="10 13" id="KW-0092">Biotin</keyword>
<accession>E6MHW6</accession>
<evidence type="ECO:0000256" key="9">
    <source>
        <dbReference type="ARBA" id="ARBA00022842"/>
    </source>
</evidence>
<proteinExistence type="predicted"/>
<keyword evidence="13" id="KW-0275">Fatty acid biosynthesis</keyword>
<dbReference type="PROSITE" id="PS50975">
    <property type="entry name" value="ATP_GRASP"/>
    <property type="match status" value="1"/>
</dbReference>
<dbReference type="SUPFAM" id="SSF51246">
    <property type="entry name" value="Rudiment single hybrid motif"/>
    <property type="match status" value="1"/>
</dbReference>
<dbReference type="FunFam" id="3.30.1490.20:FF:000003">
    <property type="entry name" value="acetyl-CoA carboxylase isoform X1"/>
    <property type="match status" value="1"/>
</dbReference>
<evidence type="ECO:0000256" key="4">
    <source>
        <dbReference type="ARBA" id="ARBA00013263"/>
    </source>
</evidence>
<dbReference type="InterPro" id="IPR016185">
    <property type="entry name" value="PreATP-grasp_dom_sf"/>
</dbReference>
<dbReference type="InterPro" id="IPR011764">
    <property type="entry name" value="Biotin_carboxylation_dom"/>
</dbReference>
<dbReference type="EMBL" id="AEQN01000022">
    <property type="protein sequence ID" value="EFV01290.1"/>
    <property type="molecule type" value="Genomic_DNA"/>
</dbReference>
<evidence type="ECO:0000256" key="5">
    <source>
        <dbReference type="ARBA" id="ARBA00022598"/>
    </source>
</evidence>
<evidence type="ECO:0000256" key="12">
    <source>
        <dbReference type="PROSITE-ProRule" id="PRU00409"/>
    </source>
</evidence>
<keyword evidence="13" id="KW-0443">Lipid metabolism</keyword>
<dbReference type="GO" id="GO:0006633">
    <property type="term" value="P:fatty acid biosynthetic process"/>
    <property type="evidence" value="ECO:0007669"/>
    <property type="project" value="UniProtKB-KW"/>
</dbReference>
<comment type="pathway">
    <text evidence="2 13">Lipid metabolism; malonyl-CoA biosynthesis; malonyl-CoA from acetyl-CoA: step 1/1.</text>
</comment>
<evidence type="ECO:0000313" key="17">
    <source>
        <dbReference type="Proteomes" id="UP000004754"/>
    </source>
</evidence>
<keyword evidence="13" id="KW-0276">Fatty acid metabolism</keyword>
<sequence>MFRRILIANRGEIAVRVIRACREMEIETVAVYSSADADALHVQLATRSVCIGPPQAGQSYLNMDAILQVAIATRCDAIHPGYGFLSENDVFSDRCAAEGIKFIGPTGDVIRQMGNKSAARSLMQKSGVPVVPGSDGNVDIETGAVIAAKIGYPVLVKASAGGGGRGMRRVDKPEDFAALFAEAQSETMTNFGDDKMYVEKLIVNPHHIEFQVMADSKGNVVHFGERECSIQRKNQKLMEESPSHLLTPEVRAAMGDAAVTAARAAGYEGAGTIEFVMDDDLHYYFIEMNTRIQVEHPVTEMVCDVDLVREQIRVAAGLTLAYKQADICQRGWAIECRINAEDPMNGFRPSPGKTNFLHFPGGCGIRVESALYVGYNPSPFYDSMVAKVIAHGANRLEAIQRMRRALEEIVIDGYPTTVELCYLILHDPVFVRGNYNTGFLESEMDELMKWNRVGAGLDPIEVNQ</sequence>
<evidence type="ECO:0000313" key="16">
    <source>
        <dbReference type="EMBL" id="EFV01290.1"/>
    </source>
</evidence>
<dbReference type="SMART" id="SM00878">
    <property type="entry name" value="Biotin_carb_C"/>
    <property type="match status" value="1"/>
</dbReference>
<evidence type="ECO:0000256" key="10">
    <source>
        <dbReference type="ARBA" id="ARBA00023267"/>
    </source>
</evidence>
<dbReference type="RefSeq" id="WP_006599093.1">
    <property type="nucleotide sequence ID" value="NZ_GL622359.1"/>
</dbReference>
<dbReference type="InterPro" id="IPR011054">
    <property type="entry name" value="Rudment_hybrid_motif"/>
</dbReference>
<dbReference type="Gene3D" id="3.30.470.20">
    <property type="entry name" value="ATP-grasp fold, B domain"/>
    <property type="match status" value="1"/>
</dbReference>
<dbReference type="SUPFAM" id="SSF52440">
    <property type="entry name" value="PreATP-grasp domain"/>
    <property type="match status" value="1"/>
</dbReference>
<dbReference type="UniPathway" id="UPA00655">
    <property type="reaction ID" value="UER00711"/>
</dbReference>
<evidence type="ECO:0000256" key="11">
    <source>
        <dbReference type="ARBA" id="ARBA00048600"/>
    </source>
</evidence>
<dbReference type="PANTHER" id="PTHR48095:SF2">
    <property type="entry name" value="BIOTIN CARBOXYLASE, CHLOROPLASTIC"/>
    <property type="match status" value="1"/>
</dbReference>
<organism evidence="16 17">
    <name type="scientific">Pseudoramibacter alactolyticus ATCC 23263</name>
    <dbReference type="NCBI Taxonomy" id="887929"/>
    <lineage>
        <taxon>Bacteria</taxon>
        <taxon>Bacillati</taxon>
        <taxon>Bacillota</taxon>
        <taxon>Clostridia</taxon>
        <taxon>Eubacteriales</taxon>
        <taxon>Eubacteriaceae</taxon>
        <taxon>Pseudoramibacter</taxon>
    </lineage>
</organism>
<dbReference type="HOGENOM" id="CLU_000395_3_2_9"/>
<dbReference type="InterPro" id="IPR005482">
    <property type="entry name" value="Biotin_COase_C"/>
</dbReference>